<accession>A0ACC2LRJ3</accession>
<gene>
    <name evidence="1" type="ORF">MRB53_010286</name>
</gene>
<reference evidence="1 2" key="1">
    <citation type="journal article" date="2022" name="Hortic Res">
        <title>A haplotype resolved chromosomal level avocado genome allows analysis of novel avocado genes.</title>
        <authorList>
            <person name="Nath O."/>
            <person name="Fletcher S.J."/>
            <person name="Hayward A."/>
            <person name="Shaw L.M."/>
            <person name="Masouleh A.K."/>
            <person name="Furtado A."/>
            <person name="Henry R.J."/>
            <person name="Mitter N."/>
        </authorList>
    </citation>
    <scope>NUCLEOTIDE SEQUENCE [LARGE SCALE GENOMIC DNA]</scope>
    <source>
        <strain evidence="2">cv. Hass</strain>
    </source>
</reference>
<sequence>MHRRLRQAYTALREHGSVSYAKVAAISGFCDLDFIVIKATAPDEVPLPEKYVQELLKILSLSPSSSKAFALSFSRRFGKTQSWRVALKCLALLHRLLHSLPECTSFRSDILWFRSNGLLSLHPCHFRDTSSSPSISHDLTLFIQSYAHLLHEALNCFSFYFSNDKTEETEPPDSLSEKMKEIGRILNLLPELQSLIDRVIDCHPTGVAVRNLIVRSAMKQILRDSFECYATFRRDIVVLLDNLFQMQYRSSISALKIYKKAATQASRLNEFYESCKGMGLCGLYEYPFVDKIPHIQIRALESFLNEMWQLTESSSSSSSSLSTTPPSSMSESEDGTERHLKRLQSVISMDWNTFEEGKEGEDEKPLIQLEVNDASWEELLEATAGCPRNLILHNPFHCDYGYGYRNKHRCILLKDKNETDDRRVQVYDPSPNPFSPSTCYGYNTPCYYEVATMYNYTPTSGFATITTTSGKEYERTISVSVFRASKVVEFKELSSFGDEQIAGMDTSAPLHNNVDPFKQELRSTLKSVGISTKMRQVLNQTNKLDSLPDCFCHGCNAVLGVGSADFPETDMSGSVDNDADFADAPAGGPVDFAWVVVRASESGFYLVFWGSL</sequence>
<dbReference type="EMBL" id="CM056811">
    <property type="protein sequence ID" value="KAJ8636019.1"/>
    <property type="molecule type" value="Genomic_DNA"/>
</dbReference>
<evidence type="ECO:0000313" key="1">
    <source>
        <dbReference type="EMBL" id="KAJ8636019.1"/>
    </source>
</evidence>
<evidence type="ECO:0000313" key="2">
    <source>
        <dbReference type="Proteomes" id="UP001234297"/>
    </source>
</evidence>
<proteinExistence type="predicted"/>
<keyword evidence="2" id="KW-1185">Reference proteome</keyword>
<name>A0ACC2LRJ3_PERAE</name>
<protein>
    <submittedName>
        <fullName evidence="1">Uncharacterized protein</fullName>
    </submittedName>
</protein>
<organism evidence="1 2">
    <name type="scientific">Persea americana</name>
    <name type="common">Avocado</name>
    <dbReference type="NCBI Taxonomy" id="3435"/>
    <lineage>
        <taxon>Eukaryota</taxon>
        <taxon>Viridiplantae</taxon>
        <taxon>Streptophyta</taxon>
        <taxon>Embryophyta</taxon>
        <taxon>Tracheophyta</taxon>
        <taxon>Spermatophyta</taxon>
        <taxon>Magnoliopsida</taxon>
        <taxon>Magnoliidae</taxon>
        <taxon>Laurales</taxon>
        <taxon>Lauraceae</taxon>
        <taxon>Persea</taxon>
    </lineage>
</organism>
<comment type="caution">
    <text evidence="1">The sequence shown here is derived from an EMBL/GenBank/DDBJ whole genome shotgun (WGS) entry which is preliminary data.</text>
</comment>
<dbReference type="Proteomes" id="UP001234297">
    <property type="component" value="Chromosome 3"/>
</dbReference>